<gene>
    <name evidence="7" type="primary">metQ_2</name>
    <name evidence="7" type="ORF">FF306_01169</name>
</gene>
<dbReference type="PATRIC" id="fig|148814.19.peg.1163"/>
<reference evidence="7 8" key="1">
    <citation type="journal article" date="2016" name="Syst. Appl. Microbiol.">
        <title>Genomic characterization of a fructophilic bee symbiont Lactobacillus kunkeei reveals its niche-specific adaptation.</title>
        <authorList>
            <person name="Maeno S."/>
            <person name="Tanizawa Y."/>
            <person name="Kanesaki Y."/>
            <person name="Kubota E."/>
            <person name="Kumar H."/>
            <person name="Dicks L."/>
            <person name="Salminen S."/>
            <person name="Nakagawa J."/>
            <person name="Arita M."/>
            <person name="Endo A."/>
        </authorList>
    </citation>
    <scope>NUCLEOTIDE SEQUENCE [LARGE SCALE GENOMIC DNA]</scope>
    <source>
        <strain evidence="7 8">FF30-6</strain>
    </source>
</reference>
<dbReference type="PROSITE" id="PS51257">
    <property type="entry name" value="PROKAR_LIPOPROTEIN"/>
    <property type="match status" value="1"/>
</dbReference>
<dbReference type="Pfam" id="PF03180">
    <property type="entry name" value="Lipoprotein_9"/>
    <property type="match status" value="1"/>
</dbReference>
<accession>A0A0C3A0A7</accession>
<organism evidence="7 8">
    <name type="scientific">Apilactobacillus kunkeei</name>
    <dbReference type="NCBI Taxonomy" id="148814"/>
    <lineage>
        <taxon>Bacteria</taxon>
        <taxon>Bacillati</taxon>
        <taxon>Bacillota</taxon>
        <taxon>Bacilli</taxon>
        <taxon>Lactobacillales</taxon>
        <taxon>Lactobacillaceae</taxon>
        <taxon>Apilactobacillus</taxon>
    </lineage>
</organism>
<dbReference type="PIRSF" id="PIRSF002854">
    <property type="entry name" value="MetQ"/>
    <property type="match status" value="1"/>
</dbReference>
<evidence type="ECO:0000256" key="2">
    <source>
        <dbReference type="ARBA" id="ARBA00022729"/>
    </source>
</evidence>
<keyword evidence="3" id="KW-0472">Membrane</keyword>
<comment type="subcellular location">
    <subcellularLocation>
        <location evidence="1">Membrane</location>
        <topology evidence="1">Lipid-anchor</topology>
    </subcellularLocation>
</comment>
<dbReference type="RefSeq" id="WP_041153035.1">
    <property type="nucleotide sequence ID" value="NZ_BDDX01000013.1"/>
</dbReference>
<dbReference type="Gene3D" id="3.40.190.10">
    <property type="entry name" value="Periplasmic binding protein-like II"/>
    <property type="match status" value="2"/>
</dbReference>
<comment type="similarity">
    <text evidence="6">Belongs to the nlpA lipoprotein family.</text>
</comment>
<evidence type="ECO:0000256" key="6">
    <source>
        <dbReference type="PIRNR" id="PIRNR002854"/>
    </source>
</evidence>
<keyword evidence="2" id="KW-0732">Signal</keyword>
<name>A0A0C3A0A7_9LACO</name>
<dbReference type="PANTHER" id="PTHR30429:SF3">
    <property type="entry name" value="LIPOPROTEIN"/>
    <property type="match status" value="1"/>
</dbReference>
<evidence type="ECO:0000313" key="7">
    <source>
        <dbReference type="EMBL" id="GAT91049.1"/>
    </source>
</evidence>
<evidence type="ECO:0000256" key="5">
    <source>
        <dbReference type="ARBA" id="ARBA00023288"/>
    </source>
</evidence>
<keyword evidence="4" id="KW-0564">Palmitate</keyword>
<dbReference type="InterPro" id="IPR004872">
    <property type="entry name" value="Lipoprotein_NlpA"/>
</dbReference>
<evidence type="ECO:0000256" key="4">
    <source>
        <dbReference type="ARBA" id="ARBA00023139"/>
    </source>
</evidence>
<evidence type="ECO:0000313" key="8">
    <source>
        <dbReference type="Proteomes" id="UP000186588"/>
    </source>
</evidence>
<evidence type="ECO:0000256" key="3">
    <source>
        <dbReference type="ARBA" id="ARBA00023136"/>
    </source>
</evidence>
<dbReference type="AlphaFoldDB" id="A0A0C3A0A7"/>
<dbReference type="PANTHER" id="PTHR30429">
    <property type="entry name" value="D-METHIONINE-BINDING LIPOPROTEIN METQ"/>
    <property type="match status" value="1"/>
</dbReference>
<dbReference type="SUPFAM" id="SSF53850">
    <property type="entry name" value="Periplasmic binding protein-like II"/>
    <property type="match status" value="1"/>
</dbReference>
<comment type="caution">
    <text evidence="7">The sequence shown here is derived from an EMBL/GenBank/DDBJ whole genome shotgun (WGS) entry which is preliminary data.</text>
</comment>
<dbReference type="EMBL" id="BDDX01000013">
    <property type="protein sequence ID" value="GAT91049.1"/>
    <property type="molecule type" value="Genomic_DNA"/>
</dbReference>
<dbReference type="GO" id="GO:0016020">
    <property type="term" value="C:membrane"/>
    <property type="evidence" value="ECO:0007669"/>
    <property type="project" value="UniProtKB-SubCell"/>
</dbReference>
<protein>
    <recommendedName>
        <fullName evidence="6">Lipoprotein</fullName>
    </recommendedName>
</protein>
<evidence type="ECO:0000256" key="1">
    <source>
        <dbReference type="ARBA" id="ARBA00004635"/>
    </source>
</evidence>
<keyword evidence="5 6" id="KW-0449">Lipoprotein</keyword>
<sequence length="274" mass="30339">MKKNYKKLLLAFTFLLVLPLTLLASCGKDSGHTVKIGIMGGDTRVWKAVQQRVKKEGVDLQLVQFTDYSQPNNALTNKEVDINAFQNYAFQDNWNKAHHTKIVAIGKTIFSPLTLYSKKVSSLKDLKDGASVAVANDVTNEARGLKLLASAGLIKLKNTELPTPSDITENKKHLKIVPLDAAQTPRALSDEDAAVVNGNFALDSNLSSKDILFKEPTNKASIPYINIISANKSDANNKYYKKVVKAYQTQATKDLLKKLYKGENIPAWDINFNK</sequence>
<dbReference type="Proteomes" id="UP000186588">
    <property type="component" value="Unassembled WGS sequence"/>
</dbReference>
<proteinExistence type="inferred from homology"/>